<name>A0A1L7X582_9HELO</name>
<accession>A0A1L7X582</accession>
<organism evidence="3 4">
    <name type="scientific">Phialocephala subalpina</name>
    <dbReference type="NCBI Taxonomy" id="576137"/>
    <lineage>
        <taxon>Eukaryota</taxon>
        <taxon>Fungi</taxon>
        <taxon>Dikarya</taxon>
        <taxon>Ascomycota</taxon>
        <taxon>Pezizomycotina</taxon>
        <taxon>Leotiomycetes</taxon>
        <taxon>Helotiales</taxon>
        <taxon>Mollisiaceae</taxon>
        <taxon>Phialocephala</taxon>
        <taxon>Phialocephala fortinii species complex</taxon>
    </lineage>
</organism>
<evidence type="ECO:0000313" key="3">
    <source>
        <dbReference type="EMBL" id="CZR60176.1"/>
    </source>
</evidence>
<feature type="domain" description="2EXR" evidence="2">
    <location>
        <begin position="48"/>
        <end position="128"/>
    </location>
</feature>
<feature type="region of interest" description="Disordered" evidence="1">
    <location>
        <begin position="303"/>
        <end position="330"/>
    </location>
</feature>
<sequence>MEGTDESSRTNAMNLREPEREPTDVALEENSEQSNGWEGATEAQGPDFTLFTELPTEIRVQIWSLSLTPRIVRWIRNNEENVFNAPSKSLPLFETCRESRDSAILYGSYKRLSAASGKIWFSPIIDHLFFDPGWIDLVDGPHVTRQVDPLNSLLPELESVRNIMVHPNYTDERKKPTALFEKFNMLETVLVAADERSIGIQSKFMLGTVYDIKLYYDAMVKKRKPDVRVPYIAVGCLGWVGNERRTMHHGDGDNRRLVAVCDNHAQMTMHLNSVREEEWRFIQERRSQPRLALNLHWRHNPEATCQLSSTGPKNRPTSPGLPSYSDAVSSQEETVSEVAAPTAHLNTQNSKWYRLNRWCQKLLHR</sequence>
<dbReference type="EMBL" id="FJOG01000015">
    <property type="protein sequence ID" value="CZR60176.1"/>
    <property type="molecule type" value="Genomic_DNA"/>
</dbReference>
<evidence type="ECO:0000313" key="4">
    <source>
        <dbReference type="Proteomes" id="UP000184330"/>
    </source>
</evidence>
<keyword evidence="4" id="KW-1185">Reference proteome</keyword>
<feature type="compositionally biased region" description="Polar residues" evidence="1">
    <location>
        <begin position="303"/>
        <end position="317"/>
    </location>
</feature>
<dbReference type="AlphaFoldDB" id="A0A1L7X582"/>
<dbReference type="Pfam" id="PF20150">
    <property type="entry name" value="2EXR"/>
    <property type="match status" value="1"/>
</dbReference>
<dbReference type="InterPro" id="IPR045518">
    <property type="entry name" value="2EXR"/>
</dbReference>
<gene>
    <name evidence="3" type="ORF">PAC_10072</name>
</gene>
<evidence type="ECO:0000259" key="2">
    <source>
        <dbReference type="Pfam" id="PF20150"/>
    </source>
</evidence>
<feature type="region of interest" description="Disordered" evidence="1">
    <location>
        <begin position="1"/>
        <end position="41"/>
    </location>
</feature>
<dbReference type="PANTHER" id="PTHR35910">
    <property type="entry name" value="2EXR DOMAIN-CONTAINING PROTEIN"/>
    <property type="match status" value="1"/>
</dbReference>
<reference evidence="3 4" key="1">
    <citation type="submission" date="2016-03" db="EMBL/GenBank/DDBJ databases">
        <authorList>
            <person name="Ploux O."/>
        </authorList>
    </citation>
    <scope>NUCLEOTIDE SEQUENCE [LARGE SCALE GENOMIC DNA]</scope>
    <source>
        <strain evidence="3 4">UAMH 11012</strain>
    </source>
</reference>
<dbReference type="PANTHER" id="PTHR35910:SF6">
    <property type="entry name" value="2EXR DOMAIN-CONTAINING PROTEIN"/>
    <property type="match status" value="1"/>
</dbReference>
<evidence type="ECO:0000256" key="1">
    <source>
        <dbReference type="SAM" id="MobiDB-lite"/>
    </source>
</evidence>
<protein>
    <recommendedName>
        <fullName evidence="2">2EXR domain-containing protein</fullName>
    </recommendedName>
</protein>
<dbReference type="Proteomes" id="UP000184330">
    <property type="component" value="Unassembled WGS sequence"/>
</dbReference>
<dbReference type="OrthoDB" id="3473305at2759"/>
<proteinExistence type="predicted"/>